<dbReference type="EMBL" id="JBHUMY010000023">
    <property type="protein sequence ID" value="MFD2662094.1"/>
    <property type="molecule type" value="Genomic_DNA"/>
</dbReference>
<comment type="caution">
    <text evidence="2">The sequence shown here is derived from an EMBL/GenBank/DDBJ whole genome shotgun (WGS) entry which is preliminary data.</text>
</comment>
<proteinExistence type="predicted"/>
<organism evidence="2 3">
    <name type="scientific">Paenibacillus thailandensis</name>
    <dbReference type="NCBI Taxonomy" id="393250"/>
    <lineage>
        <taxon>Bacteria</taxon>
        <taxon>Bacillati</taxon>
        <taxon>Bacillota</taxon>
        <taxon>Bacilli</taxon>
        <taxon>Bacillales</taxon>
        <taxon>Paenibacillaceae</taxon>
        <taxon>Paenibacillus</taxon>
    </lineage>
</organism>
<protein>
    <submittedName>
        <fullName evidence="2">Uncharacterized protein</fullName>
    </submittedName>
</protein>
<keyword evidence="1" id="KW-0812">Transmembrane</keyword>
<name>A0ABW5R027_9BACL</name>
<keyword evidence="1" id="KW-0472">Membrane</keyword>
<reference evidence="3" key="1">
    <citation type="journal article" date="2019" name="Int. J. Syst. Evol. Microbiol.">
        <title>The Global Catalogue of Microorganisms (GCM) 10K type strain sequencing project: providing services to taxonomists for standard genome sequencing and annotation.</title>
        <authorList>
            <consortium name="The Broad Institute Genomics Platform"/>
            <consortium name="The Broad Institute Genome Sequencing Center for Infectious Disease"/>
            <person name="Wu L."/>
            <person name="Ma J."/>
        </authorList>
    </citation>
    <scope>NUCLEOTIDE SEQUENCE [LARGE SCALE GENOMIC DNA]</scope>
    <source>
        <strain evidence="3">TISTR 1827</strain>
    </source>
</reference>
<keyword evidence="3" id="KW-1185">Reference proteome</keyword>
<feature type="transmembrane region" description="Helical" evidence="1">
    <location>
        <begin position="64"/>
        <end position="83"/>
    </location>
</feature>
<dbReference type="Proteomes" id="UP001597493">
    <property type="component" value="Unassembled WGS sequence"/>
</dbReference>
<accession>A0ABW5R027</accession>
<sequence length="125" mass="13686">MRIWVNAGNRKTVMLLIAMAAALLMSALFFSYQATDKTHFQSYASEMASGSDVHYAAPGKHLPAYKWMISVLPAGAALLLLGLPAKRLPANSPASLRSFIPLRLMALFLMPIKRTSLYETGPLFS</sequence>
<feature type="transmembrane region" description="Helical" evidence="1">
    <location>
        <begin position="12"/>
        <end position="32"/>
    </location>
</feature>
<keyword evidence="1" id="KW-1133">Transmembrane helix</keyword>
<evidence type="ECO:0000313" key="3">
    <source>
        <dbReference type="Proteomes" id="UP001597493"/>
    </source>
</evidence>
<dbReference type="RefSeq" id="WP_379275871.1">
    <property type="nucleotide sequence ID" value="NZ_JBHUGT010000023.1"/>
</dbReference>
<evidence type="ECO:0000313" key="2">
    <source>
        <dbReference type="EMBL" id="MFD2662094.1"/>
    </source>
</evidence>
<evidence type="ECO:0000256" key="1">
    <source>
        <dbReference type="SAM" id="Phobius"/>
    </source>
</evidence>
<gene>
    <name evidence="2" type="ORF">ACFSW5_17700</name>
</gene>